<dbReference type="Gene3D" id="3.60.20.10">
    <property type="entry name" value="Glutamine Phosphoribosylpyrophosphate, subunit 1, domain 1"/>
    <property type="match status" value="1"/>
</dbReference>
<keyword evidence="6" id="KW-0028">Amino-acid biosynthesis</keyword>
<comment type="pathway">
    <text evidence="17">Amino-acid biosynthesis; L-glutamate biosynthesis via GLT pathway; L-glutamate from 2-oxoglutarate and L-glutamine (NADP(+) route): step 1/1.</text>
</comment>
<comment type="cofactor">
    <cofactor evidence="2">
        <name>[3Fe-4S] cluster</name>
        <dbReference type="ChEBI" id="CHEBI:21137"/>
    </cofactor>
</comment>
<evidence type="ECO:0000256" key="11">
    <source>
        <dbReference type="ARBA" id="ARBA00022962"/>
    </source>
</evidence>
<comment type="caution">
    <text evidence="22">The sequence shown here is derived from an EMBL/GenBank/DDBJ whole genome shotgun (WGS) entry which is preliminary data.</text>
</comment>
<dbReference type="InterPro" id="IPR006982">
    <property type="entry name" value="Glu_synth_centr_N"/>
</dbReference>
<keyword evidence="12" id="KW-0560">Oxidoreductase</keyword>
<proteinExistence type="inferred from homology"/>
<dbReference type="NCBIfam" id="NF008730">
    <property type="entry name" value="PRK11750.1"/>
    <property type="match status" value="1"/>
</dbReference>
<reference evidence="22 23" key="1">
    <citation type="submission" date="2014-08" db="EMBL/GenBank/DDBJ databases">
        <title>Whole genome shotgun sequence of Sphingomonas paucimobilis NBRC 13935.</title>
        <authorList>
            <person name="Hosoyama A."/>
            <person name="Hashimoto M."/>
            <person name="Hosoyama Y."/>
            <person name="Noguchi M."/>
            <person name="Uohara A."/>
            <person name="Ohji S."/>
            <person name="Katano-Makiyama Y."/>
            <person name="Ichikawa N."/>
            <person name="Kimura A."/>
            <person name="Yamazoe A."/>
            <person name="Fujita N."/>
        </authorList>
    </citation>
    <scope>NUCLEOTIDE SEQUENCE [LARGE SCALE GENOMIC DNA]</scope>
    <source>
        <strain evidence="22 23">NBRC 13935</strain>
    </source>
</reference>
<dbReference type="GO" id="GO:0046872">
    <property type="term" value="F:metal ion binding"/>
    <property type="evidence" value="ECO:0007669"/>
    <property type="project" value="UniProtKB-KW"/>
</dbReference>
<keyword evidence="15" id="KW-0314">Glutamate biosynthesis</keyword>
<dbReference type="InterPro" id="IPR050711">
    <property type="entry name" value="ET-N_metabolism_enzyme"/>
</dbReference>
<dbReference type="Pfam" id="PF04898">
    <property type="entry name" value="Glu_syn_central"/>
    <property type="match status" value="1"/>
</dbReference>
<dbReference type="FunFam" id="2.160.20.60:FF:000001">
    <property type="entry name" value="Glutamate synthase, large subunit"/>
    <property type="match status" value="1"/>
</dbReference>
<evidence type="ECO:0000256" key="20">
    <source>
        <dbReference type="ARBA" id="ARBA00079921"/>
    </source>
</evidence>
<keyword evidence="23" id="KW-1185">Reference proteome</keyword>
<dbReference type="InterPro" id="IPR017932">
    <property type="entry name" value="GATase_2_dom"/>
</dbReference>
<dbReference type="Pfam" id="PF01645">
    <property type="entry name" value="Glu_synthase"/>
    <property type="match status" value="1"/>
</dbReference>
<dbReference type="GO" id="GO:0006537">
    <property type="term" value="P:glutamate biosynthetic process"/>
    <property type="evidence" value="ECO:0007669"/>
    <property type="project" value="UniProtKB-KW"/>
</dbReference>
<dbReference type="SMR" id="A0A0C9N2A7"/>
<dbReference type="GO" id="GO:0051538">
    <property type="term" value="F:3 iron, 4 sulfur cluster binding"/>
    <property type="evidence" value="ECO:0007669"/>
    <property type="project" value="UniProtKB-KW"/>
</dbReference>
<evidence type="ECO:0000256" key="14">
    <source>
        <dbReference type="ARBA" id="ARBA00023014"/>
    </source>
</evidence>
<evidence type="ECO:0000259" key="21">
    <source>
        <dbReference type="PROSITE" id="PS51278"/>
    </source>
</evidence>
<evidence type="ECO:0000256" key="9">
    <source>
        <dbReference type="ARBA" id="ARBA00022723"/>
    </source>
</evidence>
<dbReference type="InterPro" id="IPR036485">
    <property type="entry name" value="Glu_synth_asu_C_sf"/>
</dbReference>
<protein>
    <recommendedName>
        <fullName evidence="19">Glutamate synthase [NADPH] large chain</fullName>
        <ecNumber evidence="5">1.4.1.13</ecNumber>
    </recommendedName>
    <alternativeName>
        <fullName evidence="20">Glutamate synthase subunit alpha</fullName>
    </alternativeName>
</protein>
<comment type="cofactor">
    <cofactor evidence="1">
        <name>FMN</name>
        <dbReference type="ChEBI" id="CHEBI:58210"/>
    </cofactor>
</comment>
<accession>A0A0C9N2A7</accession>
<dbReference type="Proteomes" id="UP000032025">
    <property type="component" value="Unassembled WGS sequence"/>
</dbReference>
<keyword evidence="13" id="KW-0408">Iron</keyword>
<evidence type="ECO:0000313" key="22">
    <source>
        <dbReference type="EMBL" id="GAN13664.1"/>
    </source>
</evidence>
<evidence type="ECO:0000256" key="1">
    <source>
        <dbReference type="ARBA" id="ARBA00001917"/>
    </source>
</evidence>
<comment type="catalytic activity">
    <reaction evidence="18">
        <text>2 L-glutamate + NADP(+) = L-glutamine + 2-oxoglutarate + NADPH + H(+)</text>
        <dbReference type="Rhea" id="RHEA:15501"/>
        <dbReference type="ChEBI" id="CHEBI:15378"/>
        <dbReference type="ChEBI" id="CHEBI:16810"/>
        <dbReference type="ChEBI" id="CHEBI:29985"/>
        <dbReference type="ChEBI" id="CHEBI:57783"/>
        <dbReference type="ChEBI" id="CHEBI:58349"/>
        <dbReference type="ChEBI" id="CHEBI:58359"/>
        <dbReference type="EC" id="1.4.1.13"/>
    </reaction>
</comment>
<keyword evidence="8" id="KW-0288">FMN</keyword>
<dbReference type="PROSITE" id="PS51278">
    <property type="entry name" value="GATASE_TYPE_2"/>
    <property type="match status" value="1"/>
</dbReference>
<gene>
    <name evidence="22" type="primary">gltB</name>
    <name evidence="22" type="ORF">SP6_23_00640</name>
</gene>
<evidence type="ECO:0000313" key="23">
    <source>
        <dbReference type="Proteomes" id="UP000032025"/>
    </source>
</evidence>
<feature type="domain" description="Glutamine amidotransferase type-2" evidence="21">
    <location>
        <begin position="25"/>
        <end position="422"/>
    </location>
</feature>
<evidence type="ECO:0000256" key="5">
    <source>
        <dbReference type="ARBA" id="ARBA00012079"/>
    </source>
</evidence>
<dbReference type="CDD" id="cd02808">
    <property type="entry name" value="GltS_FMN"/>
    <property type="match status" value="1"/>
</dbReference>
<dbReference type="Gene3D" id="3.20.20.70">
    <property type="entry name" value="Aldolase class I"/>
    <property type="match status" value="2"/>
</dbReference>
<evidence type="ECO:0000256" key="7">
    <source>
        <dbReference type="ARBA" id="ARBA00022630"/>
    </source>
</evidence>
<dbReference type="InterPro" id="IPR029055">
    <property type="entry name" value="Ntn_hydrolases_N"/>
</dbReference>
<dbReference type="SUPFAM" id="SSF56235">
    <property type="entry name" value="N-terminal nucleophile aminohydrolases (Ntn hydrolases)"/>
    <property type="match status" value="1"/>
</dbReference>
<keyword evidence="9" id="KW-0479">Metal-binding</keyword>
<dbReference type="RefSeq" id="WP_007406558.1">
    <property type="nucleotide sequence ID" value="NZ_BBJS01000023.1"/>
</dbReference>
<dbReference type="Gene3D" id="2.160.20.60">
    <property type="entry name" value="Glutamate synthase, alpha subunit, C-terminal domain"/>
    <property type="match status" value="1"/>
</dbReference>
<evidence type="ECO:0000256" key="6">
    <source>
        <dbReference type="ARBA" id="ARBA00022605"/>
    </source>
</evidence>
<evidence type="ECO:0000256" key="16">
    <source>
        <dbReference type="ARBA" id="ARBA00023291"/>
    </source>
</evidence>
<keyword evidence="14" id="KW-0411">Iron-sulfur</keyword>
<sequence length="1506" mass="163631">MTFETEKQRLAEHGMYRPEFEGDACGVGMVAATDGQPSRRVVQSAIDALKAVWHRGAVDADGKTGDGAGLHVDLPHRFFDDAIAASGHKVLPNRLAVGMIFMPRTDLGAQETCRTIVESVIIEAGYTIYGWRQVPVDVSVIGMKAQATRPEIEQIMIAGPMPDEVDAAEFEKNLYLIRRRIEKRVIAAQISGFYICSLSCRSIIYKGLFLAESLSVFYPDLQDHRFESRVAIFHQRYSTNTFPQWWLAQPFRCLAHNGEINTIRGNKNWMLSHEIRMASIAFGDNSEDIKPVIPAGASDTAALDAVFEAICRSGRDAPTAKLMLVPEAWQKDLDTPKAHAEMYQYLASVMEPWDGPAALAMTDGRWAVAGMDRNALRPLRYTLTADGLLIVGSESGMVVVPEATITAKGRLGPGQMIAVDLAEGKLYDDRAIKDQIAGEQDYAAMIGEFLTMDQLPQPSEGEALVRMPRAEMLRRQVAAGQTMEDMELILSPMAEGGKEAIGSMGDDTPLAVISDKPRLISQFFRQNFSQVTNPPIDSLRERYVMSLKTRFGNLANILDTEDRRERVLVLPSPVLTGADWHRLKAHFGRSAAEIDCTFEADGGPDRLRAAIQRIRNQAEQAVREGRSELFLTDEHVGEDRVAIAGVLAAAAVHTHLVRRGLRSYASINVRSAECLDTHYYAVLIGVGATTVNAYLAEAAIVDRHQRGLFGDLSIDQCLANHRTAIEDGLLKIMAKMGIAVISSYRGGYNFEAVGLSRALVNDLFPGMPAKISGEGYNSLHYSAMVRHEAAWDQHVATLPIGGFYRQRDGGETHAYSAQLMHLLQTAVATDSYSTYLQFARGVGDLPPVYLRDLLQFNFPNEGVPVDQVEAITEIRKRFVTPGMSLGALSPEAHETLAIAMNRIGAKAVSGEGGEDKLRYQPYDNGDNANSTIKQIASGRFGVTAEYLNACDEIEIKVAQGAKPGEGGQLPGFKVTEFIAKLRHATPGVTLISPPPHHDIYSIEDLAQLIYDCKQINPRARVCVKLVSSAGIGTVAAGVAKAHADVILVSGHVGGTGASPQTSIKYAGTPWEMGLSEVNQTLTLNGLRGRIRLRADGGLKTGRDIVIAAILGAEEFGIGTLSLVAMGCIMVRQCHSNTCPVGVCVQDERLRAKFTGTPEKVINLMTFIAEEVRDILARLGVRSLDEVIGRTELLRQVSRGAEHLDDLDLNPVLAKVDATDAERRFSLSTFRNEVPDSLDAQIIKDASAVFSRGEKMQLTYSVRNTHRAVGTRLSSEITRKFGMSKLADGHVTVRLRGSAGQSLGAFLCKGVTLEVFGDANDYVGKGLSGGTIIVRPAVSSPLASQKNTIIGNTVLYGATSGKLFAAGQAGERFAVRNSGATVVVEGCGANGCEYMTGGTAVVLGEVGANFGAGMTGGMAFIYDPEERFARRANPENIVWQRLASAHWEGVLRGLIEEHAARTDSKWSKGLLEDWDRVAGHFWQVCPKEMLTRLAHPLDDSVAAVAAE</sequence>
<dbReference type="GO" id="GO:0019676">
    <property type="term" value="P:ammonia assimilation cycle"/>
    <property type="evidence" value="ECO:0007669"/>
    <property type="project" value="TreeGrafter"/>
</dbReference>
<dbReference type="GO" id="GO:0004355">
    <property type="term" value="F:glutamate synthase (NADPH) activity"/>
    <property type="evidence" value="ECO:0007669"/>
    <property type="project" value="UniProtKB-EC"/>
</dbReference>
<dbReference type="SUPFAM" id="SSF51395">
    <property type="entry name" value="FMN-linked oxidoreductases"/>
    <property type="match status" value="1"/>
</dbReference>
<dbReference type="GeneID" id="78527322"/>
<evidence type="ECO:0000256" key="19">
    <source>
        <dbReference type="ARBA" id="ARBA00072108"/>
    </source>
</evidence>
<evidence type="ECO:0000256" key="8">
    <source>
        <dbReference type="ARBA" id="ARBA00022643"/>
    </source>
</evidence>
<dbReference type="InterPro" id="IPR002932">
    <property type="entry name" value="Glu_synthdom"/>
</dbReference>
<evidence type="ECO:0000256" key="18">
    <source>
        <dbReference type="ARBA" id="ARBA00048151"/>
    </source>
</evidence>
<dbReference type="Pfam" id="PF00310">
    <property type="entry name" value="GATase_2"/>
    <property type="match status" value="1"/>
</dbReference>
<dbReference type="FunFam" id="3.20.20.70:FF:000097">
    <property type="entry name" value="Glutamate synthase, large subunit"/>
    <property type="match status" value="1"/>
</dbReference>
<organism evidence="22 23">
    <name type="scientific">Sphingomonas paucimobilis NBRC 13935</name>
    <dbReference type="NCBI Taxonomy" id="1219050"/>
    <lineage>
        <taxon>Bacteria</taxon>
        <taxon>Pseudomonadati</taxon>
        <taxon>Pseudomonadota</taxon>
        <taxon>Alphaproteobacteria</taxon>
        <taxon>Sphingomonadales</taxon>
        <taxon>Sphingomonadaceae</taxon>
        <taxon>Sphingomonas</taxon>
    </lineage>
</organism>
<dbReference type="PANTHER" id="PTHR11938">
    <property type="entry name" value="FAD NADPH DEHYDROGENASE/OXIDOREDUCTASE"/>
    <property type="match status" value="1"/>
</dbReference>
<dbReference type="PANTHER" id="PTHR11938:SF133">
    <property type="entry name" value="GLUTAMATE SYNTHASE (NADH)"/>
    <property type="match status" value="1"/>
</dbReference>
<dbReference type="Pfam" id="PF01493">
    <property type="entry name" value="GXGXG"/>
    <property type="match status" value="1"/>
</dbReference>
<dbReference type="FunFam" id="3.60.20.10:FF:000001">
    <property type="entry name" value="Glutamate synthase, large subunit"/>
    <property type="match status" value="1"/>
</dbReference>
<evidence type="ECO:0000256" key="2">
    <source>
        <dbReference type="ARBA" id="ARBA00001927"/>
    </source>
</evidence>
<comment type="cofactor">
    <cofactor evidence="3">
        <name>FAD</name>
        <dbReference type="ChEBI" id="CHEBI:57692"/>
    </cofactor>
</comment>
<name>A0A0C9N2A7_SPHPI</name>
<dbReference type="CDD" id="cd00713">
    <property type="entry name" value="GltS"/>
    <property type="match status" value="1"/>
</dbReference>
<evidence type="ECO:0000256" key="13">
    <source>
        <dbReference type="ARBA" id="ARBA00023004"/>
    </source>
</evidence>
<evidence type="ECO:0000256" key="17">
    <source>
        <dbReference type="ARBA" id="ARBA00037898"/>
    </source>
</evidence>
<keyword evidence="10" id="KW-0274">FAD</keyword>
<dbReference type="InterPro" id="IPR013785">
    <property type="entry name" value="Aldolase_TIM"/>
</dbReference>
<dbReference type="CDD" id="cd00982">
    <property type="entry name" value="gltB_C"/>
    <property type="match status" value="1"/>
</dbReference>
<evidence type="ECO:0000256" key="10">
    <source>
        <dbReference type="ARBA" id="ARBA00022827"/>
    </source>
</evidence>
<evidence type="ECO:0000256" key="15">
    <source>
        <dbReference type="ARBA" id="ARBA00023164"/>
    </source>
</evidence>
<dbReference type="InterPro" id="IPR002489">
    <property type="entry name" value="Glu_synth_asu_C"/>
</dbReference>
<dbReference type="EC" id="1.4.1.13" evidence="5"/>
<keyword evidence="7" id="KW-0285">Flavoprotein</keyword>
<evidence type="ECO:0000256" key="3">
    <source>
        <dbReference type="ARBA" id="ARBA00001974"/>
    </source>
</evidence>
<dbReference type="SUPFAM" id="SSF69336">
    <property type="entry name" value="Alpha subunit of glutamate synthase, C-terminal domain"/>
    <property type="match status" value="1"/>
</dbReference>
<keyword evidence="11" id="KW-0315">Glutamine amidotransferase</keyword>
<evidence type="ECO:0000256" key="12">
    <source>
        <dbReference type="ARBA" id="ARBA00023002"/>
    </source>
</evidence>
<dbReference type="EMBL" id="BBJS01000023">
    <property type="protein sequence ID" value="GAN13664.1"/>
    <property type="molecule type" value="Genomic_DNA"/>
</dbReference>
<evidence type="ECO:0000256" key="4">
    <source>
        <dbReference type="ARBA" id="ARBA00009716"/>
    </source>
</evidence>
<keyword evidence="16" id="KW-0003">3Fe-4S</keyword>
<comment type="similarity">
    <text evidence="4">Belongs to the glutamate synthase family.</text>
</comment>